<dbReference type="Proteomes" id="UP001489719">
    <property type="component" value="Unassembled WGS sequence"/>
</dbReference>
<keyword evidence="2" id="KW-1185">Reference proteome</keyword>
<name>A0ACC3TVN3_9ASCO</name>
<evidence type="ECO:0000313" key="2">
    <source>
        <dbReference type="Proteomes" id="UP001489719"/>
    </source>
</evidence>
<reference evidence="2" key="1">
    <citation type="journal article" date="2024" name="Front. Bioeng. Biotechnol.">
        <title>Genome-scale model development and genomic sequencing of the oleaginous clade Lipomyces.</title>
        <authorList>
            <person name="Czajka J.J."/>
            <person name="Han Y."/>
            <person name="Kim J."/>
            <person name="Mondo S.J."/>
            <person name="Hofstad B.A."/>
            <person name="Robles A."/>
            <person name="Haridas S."/>
            <person name="Riley R."/>
            <person name="LaButti K."/>
            <person name="Pangilinan J."/>
            <person name="Andreopoulos W."/>
            <person name="Lipzen A."/>
            <person name="Yan J."/>
            <person name="Wang M."/>
            <person name="Ng V."/>
            <person name="Grigoriev I.V."/>
            <person name="Spatafora J.W."/>
            <person name="Magnuson J.K."/>
            <person name="Baker S.E."/>
            <person name="Pomraning K.R."/>
        </authorList>
    </citation>
    <scope>NUCLEOTIDE SEQUENCE [LARGE SCALE GENOMIC DNA]</scope>
    <source>
        <strain evidence="2">CBS 10300</strain>
    </source>
</reference>
<comment type="caution">
    <text evidence="1">The sequence shown here is derived from an EMBL/GenBank/DDBJ whole genome shotgun (WGS) entry which is preliminary data.</text>
</comment>
<evidence type="ECO:0000313" key="1">
    <source>
        <dbReference type="EMBL" id="KAK9325232.1"/>
    </source>
</evidence>
<dbReference type="EMBL" id="MU970042">
    <property type="protein sequence ID" value="KAK9325232.1"/>
    <property type="molecule type" value="Genomic_DNA"/>
</dbReference>
<organism evidence="1 2">
    <name type="scientific">Lipomyces orientalis</name>
    <dbReference type="NCBI Taxonomy" id="1233043"/>
    <lineage>
        <taxon>Eukaryota</taxon>
        <taxon>Fungi</taxon>
        <taxon>Dikarya</taxon>
        <taxon>Ascomycota</taxon>
        <taxon>Saccharomycotina</taxon>
        <taxon>Lipomycetes</taxon>
        <taxon>Lipomycetales</taxon>
        <taxon>Lipomycetaceae</taxon>
        <taxon>Lipomyces</taxon>
    </lineage>
</organism>
<proteinExistence type="predicted"/>
<protein>
    <submittedName>
        <fullName evidence="1">Uncharacterized protein</fullName>
    </submittedName>
</protein>
<gene>
    <name evidence="1" type="ORF">V1517DRAFT_315106</name>
</gene>
<sequence length="291" mass="31036">MATVYSTSVFQPGIFSNKVVFCTGGAGTICRRQVEALVILGANAVIVGRKKAVTEKAAAEIQHLRKGSKVLGLSVDVRDYKALQEAMEITVEELGKIDYVICGAAGNFLADFRHLSSNAFKTVIEIDLLGSYNTVKAAQNQLIKNKGTVIFVSATLHYYGVPFQSHVGAAKAGIDALSNALAVELGPFGVRCNCIAPGPIEGTEGISRLLPKEMTENVRKAVPLQRFGTIDDIANATVFLFSPASSFITGTTIVVDGAAWHTGQQGTFPYPESILHSDKLSLFAPKSKSKL</sequence>
<accession>A0ACC3TVN3</accession>